<dbReference type="Proteomes" id="UP001375539">
    <property type="component" value="Unassembled WGS sequence"/>
</dbReference>
<dbReference type="EMBL" id="JBBKAI010000002">
    <property type="protein sequence ID" value="MEJ8655036.1"/>
    <property type="molecule type" value="Genomic_DNA"/>
</dbReference>
<sequence length="84" mass="8473">MIIAELQKQDAGPASPEAAAARTSFTGTPDVAETVADCSSGRELIQQGFADDVAIAIELDATSVVPVLTDGAFTAVPGRVPSDA</sequence>
<evidence type="ECO:0000313" key="2">
    <source>
        <dbReference type="Proteomes" id="UP001375539"/>
    </source>
</evidence>
<reference evidence="1" key="1">
    <citation type="submission" date="2024-03" db="EMBL/GenBank/DDBJ databases">
        <title>Novel Streptomyces species of biotechnological and ecological value are a feature of Machair soil.</title>
        <authorList>
            <person name="Prole J.R."/>
            <person name="Goodfellow M."/>
            <person name="Allenby N."/>
            <person name="Ward A.C."/>
        </authorList>
    </citation>
    <scope>NUCLEOTIDE SEQUENCE</scope>
    <source>
        <strain evidence="1">MS1.AVA.4</strain>
    </source>
</reference>
<accession>A0ACC6Q9T8</accession>
<comment type="caution">
    <text evidence="1">The sequence shown here is derived from an EMBL/GenBank/DDBJ whole genome shotgun (WGS) entry which is preliminary data.</text>
</comment>
<gene>
    <name evidence="1" type="ORF">WKI58_00575</name>
</gene>
<name>A0ACC6Q9T8_9ACTN</name>
<evidence type="ECO:0000313" key="1">
    <source>
        <dbReference type="EMBL" id="MEJ8655036.1"/>
    </source>
</evidence>
<organism evidence="1 2">
    <name type="scientific">Streptomyces pratisoli</name>
    <dbReference type="NCBI Taxonomy" id="3139917"/>
    <lineage>
        <taxon>Bacteria</taxon>
        <taxon>Bacillati</taxon>
        <taxon>Actinomycetota</taxon>
        <taxon>Actinomycetes</taxon>
        <taxon>Kitasatosporales</taxon>
        <taxon>Streptomycetaceae</taxon>
        <taxon>Streptomyces</taxon>
    </lineage>
</organism>
<proteinExistence type="predicted"/>
<keyword evidence="2" id="KW-1185">Reference proteome</keyword>
<protein>
    <submittedName>
        <fullName evidence="1">2-phosphosulfolactate phosphatase</fullName>
    </submittedName>
</protein>